<keyword evidence="7 12" id="KW-0539">Nucleus</keyword>
<reference evidence="17 18" key="1">
    <citation type="submission" date="2020-10" db="EMBL/GenBank/DDBJ databases">
        <title>Pygocentrus nattereri (red-bellied piranha) genome, fPygNat1, primary haplotype.</title>
        <authorList>
            <person name="Myers G."/>
            <person name="Meyer A."/>
            <person name="Karagic N."/>
            <person name="Pippel M."/>
            <person name="Winkler S."/>
            <person name="Tracey A."/>
            <person name="Wood J."/>
            <person name="Formenti G."/>
            <person name="Howe K."/>
            <person name="Fedrigo O."/>
            <person name="Jarvis E.D."/>
        </authorList>
    </citation>
    <scope>NUCLEOTIDE SEQUENCE [LARGE SCALE GENOMIC DNA]</scope>
</reference>
<proteinExistence type="inferred from homology"/>
<evidence type="ECO:0000256" key="3">
    <source>
        <dbReference type="ARBA" id="ARBA00022801"/>
    </source>
</evidence>
<comment type="catalytic activity">
    <reaction evidence="8">
        <text>N(6)-acetyl-L-lysyl-[protein] + H2O = L-lysyl-[protein] + acetate</text>
        <dbReference type="Rhea" id="RHEA:58108"/>
        <dbReference type="Rhea" id="RHEA-COMP:9752"/>
        <dbReference type="Rhea" id="RHEA-COMP:10731"/>
        <dbReference type="ChEBI" id="CHEBI:15377"/>
        <dbReference type="ChEBI" id="CHEBI:29969"/>
        <dbReference type="ChEBI" id="CHEBI:30089"/>
        <dbReference type="ChEBI" id="CHEBI:61930"/>
    </reaction>
    <physiologicalReaction direction="left-to-right" evidence="8">
        <dbReference type="Rhea" id="RHEA:58109"/>
    </physiologicalReaction>
</comment>
<dbReference type="GO" id="GO:0140297">
    <property type="term" value="F:DNA-binding transcription factor binding"/>
    <property type="evidence" value="ECO:0007669"/>
    <property type="project" value="UniProtKB-ARBA"/>
</dbReference>
<evidence type="ECO:0000256" key="13">
    <source>
        <dbReference type="PIRSR" id="PIRSR037913-1"/>
    </source>
</evidence>
<organism evidence="17 18">
    <name type="scientific">Pygocentrus nattereri</name>
    <name type="common">Red-bellied piranha</name>
    <dbReference type="NCBI Taxonomy" id="42514"/>
    <lineage>
        <taxon>Eukaryota</taxon>
        <taxon>Metazoa</taxon>
        <taxon>Chordata</taxon>
        <taxon>Craniata</taxon>
        <taxon>Vertebrata</taxon>
        <taxon>Euteleostomi</taxon>
        <taxon>Actinopterygii</taxon>
        <taxon>Neopterygii</taxon>
        <taxon>Teleostei</taxon>
        <taxon>Ostariophysi</taxon>
        <taxon>Characiformes</taxon>
        <taxon>Characoidei</taxon>
        <taxon>Pygocentrus</taxon>
    </lineage>
</organism>
<keyword evidence="2" id="KW-0678">Repressor</keyword>
<evidence type="ECO:0000256" key="4">
    <source>
        <dbReference type="ARBA" id="ARBA00022853"/>
    </source>
</evidence>
<evidence type="ECO:0000313" key="18">
    <source>
        <dbReference type="Proteomes" id="UP001501920"/>
    </source>
</evidence>
<name>A0AAR2IRD8_PYGNA</name>
<feature type="compositionally biased region" description="Acidic residues" evidence="15">
    <location>
        <begin position="365"/>
        <end position="377"/>
    </location>
</feature>
<dbReference type="GO" id="GO:0016581">
    <property type="term" value="C:NuRD complex"/>
    <property type="evidence" value="ECO:0007669"/>
    <property type="project" value="TreeGrafter"/>
</dbReference>
<comment type="subcellular location">
    <subcellularLocation>
        <location evidence="1 12">Nucleus</location>
    </subcellularLocation>
</comment>
<feature type="active site" description="Proton acceptor" evidence="13">
    <location>
        <position position="118"/>
    </location>
</feature>
<protein>
    <recommendedName>
        <fullName evidence="12">Histone deacetylase 2</fullName>
        <shortName evidence="12">HD2</shortName>
        <ecNumber evidence="12">3.5.1.98</ecNumber>
    </recommendedName>
</protein>
<sequence>SGDIGNYYYGQGHPMKPHRIRMTHNLLLNYGLYRKMEIYRPHKATAEEMTKYHSDDYIKFLRSIRPDNMSEFSKQMQRCESKHTTPHTLLSYSHTAGAVKLNRQQTDIAVNWAGGLHHAKKSEASGFCYVNDIVLAILELLKYHQRVLYIDIDIHHGDGVEEAFYTTDRVMTVSFHKYGEYFPGTGDLRDIGAGKGKYYAVNFPLRDGIDDESYEQIFKPVMAKVMEMYQPSAVVLQCGADSLSGDRLGCFNLTIRGHAKCVEYMKSFNLPLLMLGGGGYTIRNVARCWTYETAVALDTDIPDELPYNDYFEYFGPDFKLHISPSNMTNQNTQEYMDKIKQRLFENLRMLPHAPGVQMQVIPEDSIPDDTVDEDTEDPDKRMSSKKHKYSSF</sequence>
<reference evidence="17" key="3">
    <citation type="submission" date="2025-09" db="UniProtKB">
        <authorList>
            <consortium name="Ensembl"/>
        </authorList>
    </citation>
    <scope>IDENTIFICATION</scope>
</reference>
<keyword evidence="18" id="KW-1185">Reference proteome</keyword>
<dbReference type="Proteomes" id="UP001501920">
    <property type="component" value="Chromosome 4"/>
</dbReference>
<dbReference type="PRINTS" id="PR01271">
    <property type="entry name" value="HISDACETLASE"/>
</dbReference>
<evidence type="ECO:0000256" key="14">
    <source>
        <dbReference type="PIRSR" id="PIRSR037913-3"/>
    </source>
</evidence>
<dbReference type="GO" id="GO:0141221">
    <property type="term" value="F:histone deacetylase activity, hydrolytic mechanism"/>
    <property type="evidence" value="ECO:0007669"/>
    <property type="project" value="UniProtKB-EC"/>
</dbReference>
<keyword evidence="6 12" id="KW-0804">Transcription</keyword>
<keyword evidence="14" id="KW-0479">Metal-binding</keyword>
<dbReference type="PANTHER" id="PTHR10625:SF46">
    <property type="entry name" value="HISTONE DEACETYLASE 2"/>
    <property type="match status" value="1"/>
</dbReference>
<keyword evidence="5 12" id="KW-0805">Transcription regulation</keyword>
<evidence type="ECO:0000256" key="15">
    <source>
        <dbReference type="SAM" id="MobiDB-lite"/>
    </source>
</evidence>
<evidence type="ECO:0000256" key="1">
    <source>
        <dbReference type="ARBA" id="ARBA00004123"/>
    </source>
</evidence>
<comment type="catalytic activity">
    <reaction evidence="10">
        <text>N(6)-acetyl-L-lysyl-[histone] + H2O = L-lysyl-[histone] + acetate</text>
        <dbReference type="Rhea" id="RHEA:58196"/>
        <dbReference type="Rhea" id="RHEA-COMP:9845"/>
        <dbReference type="Rhea" id="RHEA-COMP:11338"/>
        <dbReference type="ChEBI" id="CHEBI:15377"/>
        <dbReference type="ChEBI" id="CHEBI:29969"/>
        <dbReference type="ChEBI" id="CHEBI:30089"/>
        <dbReference type="ChEBI" id="CHEBI:61930"/>
        <dbReference type="EC" id="3.5.1.98"/>
    </reaction>
    <physiologicalReaction direction="left-to-right" evidence="10">
        <dbReference type="Rhea" id="RHEA:58197"/>
    </physiologicalReaction>
</comment>
<feature type="region of interest" description="Disordered" evidence="15">
    <location>
        <begin position="360"/>
        <end position="392"/>
    </location>
</feature>
<dbReference type="PANTHER" id="PTHR10625">
    <property type="entry name" value="HISTONE DEACETYLASE HDAC1-RELATED"/>
    <property type="match status" value="1"/>
</dbReference>
<dbReference type="GO" id="GO:0031507">
    <property type="term" value="P:heterochromatin formation"/>
    <property type="evidence" value="ECO:0007669"/>
    <property type="project" value="TreeGrafter"/>
</dbReference>
<evidence type="ECO:0000256" key="8">
    <source>
        <dbReference type="ARBA" id="ARBA00049136"/>
    </source>
</evidence>
<dbReference type="GeneTree" id="ENSGT00940000155725"/>
<dbReference type="Ensembl" id="ENSPNAT00000046229.1">
    <property type="protein sequence ID" value="ENSPNAP00000042270.1"/>
    <property type="gene ID" value="ENSPNAG00000019553.2"/>
</dbReference>
<feature type="binding site" evidence="14">
    <location>
        <position position="153"/>
    </location>
    <ligand>
        <name>a divalent metal cation</name>
        <dbReference type="ChEBI" id="CHEBI:60240"/>
    </ligand>
</feature>
<dbReference type="InterPro" id="IPR003084">
    <property type="entry name" value="HDAC_I/II"/>
</dbReference>
<evidence type="ECO:0000313" key="17">
    <source>
        <dbReference type="Ensembl" id="ENSPNAP00000042270.1"/>
    </source>
</evidence>
<dbReference type="AlphaFoldDB" id="A0AAR2IRD8"/>
<feature type="binding site" evidence="14">
    <location>
        <position position="241"/>
    </location>
    <ligand>
        <name>a divalent metal cation</name>
        <dbReference type="ChEBI" id="CHEBI:60240"/>
    </ligand>
</feature>
<evidence type="ECO:0000256" key="2">
    <source>
        <dbReference type="ARBA" id="ARBA00022491"/>
    </source>
</evidence>
<feature type="binding site" evidence="14">
    <location>
        <position position="155"/>
    </location>
    <ligand>
        <name>a divalent metal cation</name>
        <dbReference type="ChEBI" id="CHEBI:60240"/>
    </ligand>
</feature>
<dbReference type="InterPro" id="IPR037138">
    <property type="entry name" value="His_deacetylse_dom_sf"/>
</dbReference>
<dbReference type="InterPro" id="IPR000286">
    <property type="entry name" value="HDACs"/>
</dbReference>
<gene>
    <name evidence="17" type="primary">ADAMTS13</name>
</gene>
<dbReference type="FunFam" id="3.40.800.20:FF:000003">
    <property type="entry name" value="Histone deacetylase"/>
    <property type="match status" value="1"/>
</dbReference>
<comment type="function">
    <text evidence="12">Histone deacetylase that catalyzes the deacetylation of lysine residues on the N-terminal part of the core histones (H2A, H2B, H3 and H4). Histone deacetylation gives a tag for epigenetic repression and plays an important role in transcriptional regulation, cell cycle progression and developmental events. Histone deacetylases act via the formation of large multiprotein complexes.</text>
</comment>
<feature type="domain" description="Histone deacetylase" evidence="16">
    <location>
        <begin position="13"/>
        <end position="295"/>
    </location>
</feature>
<dbReference type="EC" id="3.5.1.98" evidence="12"/>
<accession>A0AAR2IRD8</accession>
<dbReference type="Gene3D" id="3.40.800.20">
    <property type="entry name" value="Histone deacetylase domain"/>
    <property type="match status" value="1"/>
</dbReference>
<keyword evidence="3 12" id="KW-0378">Hydrolase</keyword>
<dbReference type="GO" id="GO:0005737">
    <property type="term" value="C:cytoplasm"/>
    <property type="evidence" value="ECO:0007669"/>
    <property type="project" value="UniProtKB-ARBA"/>
</dbReference>
<dbReference type="SUPFAM" id="SSF52768">
    <property type="entry name" value="Arginase/deacetylase"/>
    <property type="match status" value="1"/>
</dbReference>
<dbReference type="PIRSF" id="PIRSF037913">
    <property type="entry name" value="His_deacetylse_1"/>
    <property type="match status" value="1"/>
</dbReference>
<feature type="compositionally biased region" description="Basic residues" evidence="15">
    <location>
        <begin position="383"/>
        <end position="392"/>
    </location>
</feature>
<evidence type="ECO:0000256" key="5">
    <source>
        <dbReference type="ARBA" id="ARBA00023015"/>
    </source>
</evidence>
<evidence type="ECO:0000256" key="12">
    <source>
        <dbReference type="PIRNR" id="PIRNR037913"/>
    </source>
</evidence>
<evidence type="ECO:0000256" key="6">
    <source>
        <dbReference type="ARBA" id="ARBA00023163"/>
    </source>
</evidence>
<evidence type="ECO:0000256" key="11">
    <source>
        <dbReference type="ARBA" id="ARBA00061569"/>
    </source>
</evidence>
<dbReference type="InterPro" id="IPR023696">
    <property type="entry name" value="Ureohydrolase_dom_sf"/>
</dbReference>
<dbReference type="PRINTS" id="PR01270">
    <property type="entry name" value="HDASUPER"/>
</dbReference>
<keyword evidence="4 12" id="KW-0156">Chromatin regulator</keyword>
<comment type="catalytic activity">
    <reaction evidence="9">
        <text>N(6)-(2E)-butenoyl-L-lysyl-[protein] + H2O = (2E)-2-butenoate + L-lysyl-[protein]</text>
        <dbReference type="Rhea" id="RHEA:69172"/>
        <dbReference type="Rhea" id="RHEA-COMP:9752"/>
        <dbReference type="Rhea" id="RHEA-COMP:13707"/>
        <dbReference type="ChEBI" id="CHEBI:15377"/>
        <dbReference type="ChEBI" id="CHEBI:29969"/>
        <dbReference type="ChEBI" id="CHEBI:35899"/>
        <dbReference type="ChEBI" id="CHEBI:137954"/>
    </reaction>
    <physiologicalReaction direction="left-to-right" evidence="9">
        <dbReference type="Rhea" id="RHEA:69173"/>
    </physiologicalReaction>
</comment>
<evidence type="ECO:0000256" key="9">
    <source>
        <dbReference type="ARBA" id="ARBA00049193"/>
    </source>
</evidence>
<evidence type="ECO:0000256" key="10">
    <source>
        <dbReference type="ARBA" id="ARBA00049416"/>
    </source>
</evidence>
<dbReference type="Pfam" id="PF00850">
    <property type="entry name" value="Hist_deacetyl"/>
    <property type="match status" value="1"/>
</dbReference>
<dbReference type="InterPro" id="IPR023801">
    <property type="entry name" value="His_deacetylse_dom"/>
</dbReference>
<evidence type="ECO:0000256" key="7">
    <source>
        <dbReference type="ARBA" id="ARBA00023242"/>
    </source>
</evidence>
<comment type="similarity">
    <text evidence="11 12">Belongs to the histone deacetylase family. HD Type 1 subfamily.</text>
</comment>
<evidence type="ECO:0000259" key="16">
    <source>
        <dbReference type="Pfam" id="PF00850"/>
    </source>
</evidence>
<reference evidence="17" key="2">
    <citation type="submission" date="2025-08" db="UniProtKB">
        <authorList>
            <consortium name="Ensembl"/>
        </authorList>
    </citation>
    <scope>IDENTIFICATION</scope>
</reference>
<dbReference type="GO" id="GO:0046872">
    <property type="term" value="F:metal ion binding"/>
    <property type="evidence" value="ECO:0007669"/>
    <property type="project" value="UniProtKB-KW"/>
</dbReference>